<accession>Q0B0N6</accession>
<protein>
    <recommendedName>
        <fullName evidence="3">Quinate 5-dehydrogenase</fullName>
    </recommendedName>
</protein>
<sequence>MKRIVSVSLGSSRRDHSFETEFMGVKFHIERIGTDGDWNRAIDLIRELDGKVDAFGMGGIDLYVYIAGKRYVIKDARRLMNEARKTPMLDGSGLKNTLERKCIMDIQRDGIMDLKGKRVLMVCAVDRFGMAEAFEEIGARLTLGDFIYTVGVPIPMHSLRTLRILGSVAAPFIVNMPFDKLYPTGKEQDVIIPKHSKYYYLADVLAGDFLYIRRYLPEKLNGQVIITNTTTREDMQMLKKRGISKVITTTPDMGGRSFGTNVIEAIMVTLMGRPIDKITPADYFSMLQELNLKPGVVNLEEFSA</sequence>
<evidence type="ECO:0000313" key="2">
    <source>
        <dbReference type="Proteomes" id="UP000001968"/>
    </source>
</evidence>
<dbReference type="RefSeq" id="WP_011639579.1">
    <property type="nucleotide sequence ID" value="NC_008346.1"/>
</dbReference>
<keyword evidence="2" id="KW-1185">Reference proteome</keyword>
<dbReference type="STRING" id="335541.Swol_0112"/>
<dbReference type="Proteomes" id="UP000001968">
    <property type="component" value="Chromosome"/>
</dbReference>
<proteinExistence type="predicted"/>
<reference evidence="2" key="1">
    <citation type="journal article" date="2010" name="Environ. Microbiol.">
        <title>The genome of Syntrophomonas wolfei: new insights into syntrophic metabolism and biohydrogen production.</title>
        <authorList>
            <person name="Sieber J.R."/>
            <person name="Sims D.R."/>
            <person name="Han C."/>
            <person name="Kim E."/>
            <person name="Lykidis A."/>
            <person name="Lapidus A.L."/>
            <person name="McDonnald E."/>
            <person name="Rohlin L."/>
            <person name="Culley D.E."/>
            <person name="Gunsalus R."/>
            <person name="McInerney M.J."/>
        </authorList>
    </citation>
    <scope>NUCLEOTIDE SEQUENCE [LARGE SCALE GENOMIC DNA]</scope>
    <source>
        <strain evidence="2">DSM 2245B / Goettingen</strain>
    </source>
</reference>
<dbReference type="eggNOG" id="COG5322">
    <property type="taxonomic scope" value="Bacteria"/>
</dbReference>
<gene>
    <name evidence="1" type="ordered locus">Swol_0112</name>
</gene>
<dbReference type="EMBL" id="CP000448">
    <property type="protein sequence ID" value="ABI67468.1"/>
    <property type="molecule type" value="Genomic_DNA"/>
</dbReference>
<dbReference type="HOGENOM" id="CLU_1007311_0_0_9"/>
<evidence type="ECO:0008006" key="3">
    <source>
        <dbReference type="Google" id="ProtNLM"/>
    </source>
</evidence>
<name>Q0B0N6_SYNWW</name>
<organism evidence="1 2">
    <name type="scientific">Syntrophomonas wolfei subsp. wolfei (strain DSM 2245B / Goettingen)</name>
    <dbReference type="NCBI Taxonomy" id="335541"/>
    <lineage>
        <taxon>Bacteria</taxon>
        <taxon>Bacillati</taxon>
        <taxon>Bacillota</taxon>
        <taxon>Clostridia</taxon>
        <taxon>Eubacteriales</taxon>
        <taxon>Syntrophomonadaceae</taxon>
        <taxon>Syntrophomonas</taxon>
    </lineage>
</organism>
<evidence type="ECO:0000313" key="1">
    <source>
        <dbReference type="EMBL" id="ABI67468.1"/>
    </source>
</evidence>
<dbReference type="AlphaFoldDB" id="Q0B0N6"/>
<dbReference type="OrthoDB" id="9780944at2"/>
<dbReference type="KEGG" id="swo:Swol_0112"/>